<dbReference type="EMBL" id="SJPV01000018">
    <property type="protein sequence ID" value="TWU31191.1"/>
    <property type="molecule type" value="Genomic_DNA"/>
</dbReference>
<proteinExistence type="predicted"/>
<dbReference type="RefSeq" id="WP_146531072.1">
    <property type="nucleotide sequence ID" value="NZ_SJPV01000018.1"/>
</dbReference>
<evidence type="ECO:0000259" key="1">
    <source>
        <dbReference type="Pfam" id="PF07632"/>
    </source>
</evidence>
<dbReference type="OrthoDB" id="9806238at2"/>
<dbReference type="InterPro" id="IPR036452">
    <property type="entry name" value="Ribo_hydro-like"/>
</dbReference>
<dbReference type="AlphaFoldDB" id="A0A5C6D618"/>
<dbReference type="InterPro" id="IPR011483">
    <property type="entry name" value="Sde182_NH-like"/>
</dbReference>
<protein>
    <recommendedName>
        <fullName evidence="1">Cellulose-binding Sde182 nucleoside hydrolase-like domain-containing protein</fullName>
    </recommendedName>
</protein>
<dbReference type="Gene3D" id="3.90.245.10">
    <property type="entry name" value="Ribonucleoside hydrolase-like"/>
    <property type="match status" value="1"/>
</dbReference>
<dbReference type="Proteomes" id="UP000319143">
    <property type="component" value="Unassembled WGS sequence"/>
</dbReference>
<dbReference type="GO" id="GO:0016799">
    <property type="term" value="F:hydrolase activity, hydrolyzing N-glycosyl compounds"/>
    <property type="evidence" value="ECO:0007669"/>
    <property type="project" value="InterPro"/>
</dbReference>
<evidence type="ECO:0000313" key="3">
    <source>
        <dbReference type="Proteomes" id="UP000319143"/>
    </source>
</evidence>
<sequence>MPNTLRIISVLMLLTAALFGRVTGEDKPRVVVMSDIGGTEPDDQESFVRLLLYSNELDLVGLIGANSQFGIHRGDTRVFERMIDAYSQIRPNLLVHAEGYPKPAYLKSIIRSGQNRHIGMDGVGQGATTDGSRLIADELKKADERPVWVLAWGGVNTLAQTLWDLREEQTAHIVLAVTDNIRRRSMICKP</sequence>
<dbReference type="Pfam" id="PF07632">
    <property type="entry name" value="Sde182_NH-like"/>
    <property type="match status" value="1"/>
</dbReference>
<gene>
    <name evidence="2" type="ORF">Poly41_63820</name>
</gene>
<evidence type="ECO:0000313" key="2">
    <source>
        <dbReference type="EMBL" id="TWU31191.1"/>
    </source>
</evidence>
<reference evidence="2 3" key="1">
    <citation type="submission" date="2019-02" db="EMBL/GenBank/DDBJ databases">
        <title>Deep-cultivation of Planctomycetes and their phenomic and genomic characterization uncovers novel biology.</title>
        <authorList>
            <person name="Wiegand S."/>
            <person name="Jogler M."/>
            <person name="Boedeker C."/>
            <person name="Pinto D."/>
            <person name="Vollmers J."/>
            <person name="Rivas-Marin E."/>
            <person name="Kohn T."/>
            <person name="Peeters S.H."/>
            <person name="Heuer A."/>
            <person name="Rast P."/>
            <person name="Oberbeckmann S."/>
            <person name="Bunk B."/>
            <person name="Jeske O."/>
            <person name="Meyerdierks A."/>
            <person name="Storesund J.E."/>
            <person name="Kallscheuer N."/>
            <person name="Luecker S."/>
            <person name="Lage O.M."/>
            <person name="Pohl T."/>
            <person name="Merkel B.J."/>
            <person name="Hornburger P."/>
            <person name="Mueller R.-W."/>
            <person name="Bruemmer F."/>
            <person name="Labrenz M."/>
            <person name="Spormann A.M."/>
            <person name="Op Den Camp H."/>
            <person name="Overmann J."/>
            <person name="Amann R."/>
            <person name="Jetten M.S.M."/>
            <person name="Mascher T."/>
            <person name="Medema M.H."/>
            <person name="Devos D.P."/>
            <person name="Kaster A.-K."/>
            <person name="Ovreas L."/>
            <person name="Rohde M."/>
            <person name="Galperin M.Y."/>
            <person name="Jogler C."/>
        </authorList>
    </citation>
    <scope>NUCLEOTIDE SEQUENCE [LARGE SCALE GENOMIC DNA]</scope>
    <source>
        <strain evidence="2 3">Poly41</strain>
    </source>
</reference>
<feature type="domain" description="Cellulose-binding Sde182 nucleoside hydrolase-like" evidence="1">
    <location>
        <begin position="29"/>
        <end position="182"/>
    </location>
</feature>
<accession>A0A5C6D618</accession>
<comment type="caution">
    <text evidence="2">The sequence shown here is derived from an EMBL/GenBank/DDBJ whole genome shotgun (WGS) entry which is preliminary data.</text>
</comment>
<organism evidence="2 3">
    <name type="scientific">Novipirellula artificiosorum</name>
    <dbReference type="NCBI Taxonomy" id="2528016"/>
    <lineage>
        <taxon>Bacteria</taxon>
        <taxon>Pseudomonadati</taxon>
        <taxon>Planctomycetota</taxon>
        <taxon>Planctomycetia</taxon>
        <taxon>Pirellulales</taxon>
        <taxon>Pirellulaceae</taxon>
        <taxon>Novipirellula</taxon>
    </lineage>
</organism>
<keyword evidence="3" id="KW-1185">Reference proteome</keyword>
<name>A0A5C6D618_9BACT</name>